<dbReference type="SUPFAM" id="SSF50346">
    <property type="entry name" value="PRC-barrel domain"/>
    <property type="match status" value="1"/>
</dbReference>
<proteinExistence type="predicted"/>
<organism evidence="3 4">
    <name type="scientific">Thermoleptolyngbya sichuanensis A183</name>
    <dbReference type="NCBI Taxonomy" id="2737172"/>
    <lineage>
        <taxon>Bacteria</taxon>
        <taxon>Bacillati</taxon>
        <taxon>Cyanobacteriota</taxon>
        <taxon>Cyanophyceae</taxon>
        <taxon>Oculatellales</taxon>
        <taxon>Oculatellaceae</taxon>
        <taxon>Thermoleptolyngbya</taxon>
        <taxon>Thermoleptolyngbya sichuanensis</taxon>
    </lineage>
</organism>
<evidence type="ECO:0000259" key="2">
    <source>
        <dbReference type="Pfam" id="PF05239"/>
    </source>
</evidence>
<dbReference type="PANTHER" id="PTHR47372">
    <property type="entry name" value="DAUER UP-REGULATED-RELATED"/>
    <property type="match status" value="1"/>
</dbReference>
<reference evidence="3 4" key="1">
    <citation type="submission" date="2020-05" db="EMBL/GenBank/DDBJ databases">
        <title>Complete genome sequence of of a novel Thermoleptolyngbya strain isolated from hot springs of Ganzi, Sichuan China.</title>
        <authorList>
            <person name="Tang J."/>
            <person name="Daroch M."/>
            <person name="Li L."/>
            <person name="Waleron K."/>
            <person name="Waleron M."/>
            <person name="Waleron M."/>
        </authorList>
    </citation>
    <scope>NUCLEOTIDE SEQUENCE [LARGE SCALE GENOMIC DNA]</scope>
    <source>
        <strain evidence="3 4">PKUAC-SCTA183</strain>
    </source>
</reference>
<feature type="domain" description="PRC-barrel" evidence="2">
    <location>
        <begin position="13"/>
        <end position="80"/>
    </location>
</feature>
<gene>
    <name evidence="3" type="ORF">HPC62_15710</name>
</gene>
<dbReference type="InterPro" id="IPR027275">
    <property type="entry name" value="PRC-brl_dom"/>
</dbReference>
<dbReference type="InterPro" id="IPR011033">
    <property type="entry name" value="PRC_barrel-like_sf"/>
</dbReference>
<dbReference type="Pfam" id="PF05239">
    <property type="entry name" value="PRC"/>
    <property type="match status" value="1"/>
</dbReference>
<dbReference type="Proteomes" id="UP000505210">
    <property type="component" value="Chromosome"/>
</dbReference>
<evidence type="ECO:0000256" key="1">
    <source>
        <dbReference type="SAM" id="MobiDB-lite"/>
    </source>
</evidence>
<feature type="compositionally biased region" description="Polar residues" evidence="1">
    <location>
        <begin position="284"/>
        <end position="301"/>
    </location>
</feature>
<dbReference type="AlphaFoldDB" id="A0A6M8BBJ9"/>
<dbReference type="PANTHER" id="PTHR47372:SF11">
    <property type="entry name" value="RE19971P"/>
    <property type="match status" value="1"/>
</dbReference>
<evidence type="ECO:0000313" key="3">
    <source>
        <dbReference type="EMBL" id="QKD83452.1"/>
    </source>
</evidence>
<protein>
    <recommendedName>
        <fullName evidence="2">PRC-barrel domain-containing protein</fullName>
    </recommendedName>
</protein>
<accession>A0A6M8BBJ9</accession>
<feature type="region of interest" description="Disordered" evidence="1">
    <location>
        <begin position="250"/>
        <end position="331"/>
    </location>
</feature>
<evidence type="ECO:0000313" key="4">
    <source>
        <dbReference type="Proteomes" id="UP000505210"/>
    </source>
</evidence>
<dbReference type="SUPFAM" id="SSF58113">
    <property type="entry name" value="Apolipoprotein A-I"/>
    <property type="match status" value="1"/>
</dbReference>
<sequence>MTTDSTAAAIPVMLQSEVIGKVVIKPDTAEEVGRVSRLWLDPKAHQIVGLECTAGALGIKRHAYNWLQIASIGSEGVILKAHIGPEPTKPDTVVFVLGDEVWTDSGSRAGLVVDYRLDPTSGRVLDYLFTTDGWGGLTKGLHRLHPAGVIGVSDRRLVCTVSSVEAAELESPGVVQKVQQARDFLKNDYSQTKADVSNLKQKLTGFVGQAQSSAQSLTEQTKATLAEKAEQLQQTTEKAKETLADKAGQLQQTAENAAAQAKEKLADATTQMQATGEKAKESMANLTAQAQDKAQQLSEQAQGAIADATQRLQPPEPPAASPEDLPDSSNS</sequence>
<dbReference type="EMBL" id="CP053661">
    <property type="protein sequence ID" value="QKD83452.1"/>
    <property type="molecule type" value="Genomic_DNA"/>
</dbReference>
<dbReference type="RefSeq" id="WP_172357182.1">
    <property type="nucleotide sequence ID" value="NZ_CP053661.1"/>
</dbReference>
<dbReference type="Gene3D" id="1.20.120.20">
    <property type="entry name" value="Apolipoprotein"/>
    <property type="match status" value="1"/>
</dbReference>
<keyword evidence="4" id="KW-1185">Reference proteome</keyword>
<name>A0A6M8BBJ9_9CYAN</name>
<feature type="compositionally biased region" description="Low complexity" evidence="1">
    <location>
        <begin position="250"/>
        <end position="260"/>
    </location>
</feature>
<dbReference type="KEGG" id="theu:HPC62_15710"/>
<dbReference type="Gene3D" id="2.30.30.240">
    <property type="entry name" value="PRC-barrel domain"/>
    <property type="match status" value="1"/>
</dbReference>